<dbReference type="EMBL" id="MWPX01000036">
    <property type="protein sequence ID" value="OUM46718.1"/>
    <property type="molecule type" value="Genomic_DNA"/>
</dbReference>
<comment type="caution">
    <text evidence="3">The sequence shown here is derived from an EMBL/GenBank/DDBJ whole genome shotgun (WGS) entry which is preliminary data.</text>
</comment>
<feature type="compositionally biased region" description="Basic and acidic residues" evidence="1">
    <location>
        <begin position="121"/>
        <end position="131"/>
    </location>
</feature>
<feature type="compositionally biased region" description="Low complexity" evidence="1">
    <location>
        <begin position="93"/>
        <end position="102"/>
    </location>
</feature>
<evidence type="ECO:0000313" key="3">
    <source>
        <dbReference type="EMBL" id="OUM46718.1"/>
    </source>
</evidence>
<dbReference type="AlphaFoldDB" id="A0A1Y3M8I5"/>
<keyword evidence="2" id="KW-0812">Transmembrane</keyword>
<protein>
    <submittedName>
        <fullName evidence="3">Uncharacterized protein</fullName>
    </submittedName>
</protein>
<evidence type="ECO:0000313" key="4">
    <source>
        <dbReference type="Proteomes" id="UP000195321"/>
    </source>
</evidence>
<name>A0A1Y3M8I5_9BACI</name>
<evidence type="ECO:0000256" key="2">
    <source>
        <dbReference type="SAM" id="Phobius"/>
    </source>
</evidence>
<keyword evidence="2" id="KW-1133">Transmembrane helix</keyword>
<evidence type="ECO:0000256" key="1">
    <source>
        <dbReference type="SAM" id="MobiDB-lite"/>
    </source>
</evidence>
<dbReference type="RefSeq" id="WP_088094449.1">
    <property type="nucleotide sequence ID" value="NZ_JBALMA010000032.1"/>
</dbReference>
<gene>
    <name evidence="3" type="ORF">BW425_22090</name>
</gene>
<organism evidence="3 4">
    <name type="scientific">Bacillus pseudomycoides</name>
    <dbReference type="NCBI Taxonomy" id="64104"/>
    <lineage>
        <taxon>Bacteria</taxon>
        <taxon>Bacillati</taxon>
        <taxon>Bacillota</taxon>
        <taxon>Bacilli</taxon>
        <taxon>Bacillales</taxon>
        <taxon>Bacillaceae</taxon>
        <taxon>Bacillus</taxon>
        <taxon>Bacillus cereus group</taxon>
    </lineage>
</organism>
<sequence>MNKKLIFGVLGVVIAFIVIIGISSIFIFTTTENSTTSSKNTYTEAEYNKLVDEHFKEKLKGDISVLESENKVLDAQVKKLKEELAKKEQANVQTPAAQTAKQEQPKKEEPKQEAKQPAAQPEKKEEPKKEPQQATGAFTNPMKSIDKAGAMNKVKEKAKQDFPDDYMTQNFVAGEQSKAFDFLNGVEIKSQEELNVMKKALGDFPNDFMTAKFVYEEQIKAKSKQE</sequence>
<feature type="compositionally biased region" description="Basic and acidic residues" evidence="1">
    <location>
        <begin position="103"/>
        <end position="114"/>
    </location>
</feature>
<accession>A0A1Y3M8I5</accession>
<keyword evidence="2" id="KW-0472">Membrane</keyword>
<feature type="region of interest" description="Disordered" evidence="1">
    <location>
        <begin position="86"/>
        <end position="157"/>
    </location>
</feature>
<dbReference type="Proteomes" id="UP000195321">
    <property type="component" value="Unassembled WGS sequence"/>
</dbReference>
<reference evidence="3 4" key="1">
    <citation type="submission" date="2017-02" db="EMBL/GenBank/DDBJ databases">
        <title>Bacillus pseudomycoides isolate FSL K6-0042.</title>
        <authorList>
            <person name="Kovac J."/>
        </authorList>
    </citation>
    <scope>NUCLEOTIDE SEQUENCE [LARGE SCALE GENOMIC DNA]</scope>
    <source>
        <strain evidence="3 4">FSL K6-0042</strain>
    </source>
</reference>
<feature type="transmembrane region" description="Helical" evidence="2">
    <location>
        <begin position="7"/>
        <end position="28"/>
    </location>
</feature>
<proteinExistence type="predicted"/>